<dbReference type="Proteomes" id="UP000214646">
    <property type="component" value="Unassembled WGS sequence"/>
</dbReference>
<organism evidence="1 2">
    <name type="scientific">Fimbriiglobus ruber</name>
    <dbReference type="NCBI Taxonomy" id="1908690"/>
    <lineage>
        <taxon>Bacteria</taxon>
        <taxon>Pseudomonadati</taxon>
        <taxon>Planctomycetota</taxon>
        <taxon>Planctomycetia</taxon>
        <taxon>Gemmatales</taxon>
        <taxon>Gemmataceae</taxon>
        <taxon>Fimbriiglobus</taxon>
    </lineage>
</organism>
<comment type="caution">
    <text evidence="1">The sequence shown here is derived from an EMBL/GenBank/DDBJ whole genome shotgun (WGS) entry which is preliminary data.</text>
</comment>
<name>A0A225DRN5_9BACT</name>
<accession>A0A225DRN5</accession>
<evidence type="ECO:0000313" key="1">
    <source>
        <dbReference type="EMBL" id="OWK41278.1"/>
    </source>
</evidence>
<dbReference type="EMBL" id="NIDE01000006">
    <property type="protein sequence ID" value="OWK41278.1"/>
    <property type="molecule type" value="Genomic_DNA"/>
</dbReference>
<sequence length="80" mass="8621">MHTSRFAGNGCSSFSRLVMPSFDRSRFVYGRAAGVRYLSHQSRRPACSLDHPELDLVTPSSGTGLVEAAAGGQDNVHALR</sequence>
<reference evidence="2" key="1">
    <citation type="submission" date="2017-06" db="EMBL/GenBank/DDBJ databases">
        <title>Genome analysis of Fimbriiglobus ruber SP5, the first member of the order Planctomycetales with confirmed chitinolytic capability.</title>
        <authorList>
            <person name="Ravin N.V."/>
            <person name="Rakitin A.L."/>
            <person name="Ivanova A.A."/>
            <person name="Beletsky A.V."/>
            <person name="Kulichevskaya I.S."/>
            <person name="Mardanov A.V."/>
            <person name="Dedysh S.N."/>
        </authorList>
    </citation>
    <scope>NUCLEOTIDE SEQUENCE [LARGE SCALE GENOMIC DNA]</scope>
    <source>
        <strain evidence="2">SP5</strain>
    </source>
</reference>
<evidence type="ECO:0000313" key="2">
    <source>
        <dbReference type="Proteomes" id="UP000214646"/>
    </source>
</evidence>
<dbReference type="AlphaFoldDB" id="A0A225DRN5"/>
<proteinExistence type="predicted"/>
<protein>
    <submittedName>
        <fullName evidence="1">Uncharacterized protein</fullName>
    </submittedName>
</protein>
<gene>
    <name evidence="1" type="ORF">FRUB_04641</name>
</gene>
<keyword evidence="2" id="KW-1185">Reference proteome</keyword>